<feature type="transmembrane region" description="Helical" evidence="1">
    <location>
        <begin position="140"/>
        <end position="159"/>
    </location>
</feature>
<keyword evidence="3" id="KW-1185">Reference proteome</keyword>
<dbReference type="EMBL" id="CAJZBQ010000057">
    <property type="protein sequence ID" value="CAG9333766.1"/>
    <property type="molecule type" value="Genomic_DNA"/>
</dbReference>
<feature type="transmembrane region" description="Helical" evidence="1">
    <location>
        <begin position="43"/>
        <end position="64"/>
    </location>
</feature>
<keyword evidence="1" id="KW-1133">Transmembrane helix</keyword>
<gene>
    <name evidence="2" type="ORF">BSTOLATCC_MIC59582</name>
</gene>
<name>A0AAU9KDS2_9CILI</name>
<dbReference type="AlphaFoldDB" id="A0AAU9KDS2"/>
<reference evidence="2" key="1">
    <citation type="submission" date="2021-09" db="EMBL/GenBank/DDBJ databases">
        <authorList>
            <consortium name="AG Swart"/>
            <person name="Singh M."/>
            <person name="Singh A."/>
            <person name="Seah K."/>
            <person name="Emmerich C."/>
        </authorList>
    </citation>
    <scope>NUCLEOTIDE SEQUENCE</scope>
    <source>
        <strain evidence="2">ATCC30299</strain>
    </source>
</reference>
<proteinExistence type="predicted"/>
<protein>
    <submittedName>
        <fullName evidence="2">Uncharacterized protein</fullName>
    </submittedName>
</protein>
<feature type="transmembrane region" description="Helical" evidence="1">
    <location>
        <begin position="76"/>
        <end position="99"/>
    </location>
</feature>
<feature type="transmembrane region" description="Helical" evidence="1">
    <location>
        <begin position="232"/>
        <end position="252"/>
    </location>
</feature>
<evidence type="ECO:0000256" key="1">
    <source>
        <dbReference type="SAM" id="Phobius"/>
    </source>
</evidence>
<organism evidence="2 3">
    <name type="scientific">Blepharisma stoltei</name>
    <dbReference type="NCBI Taxonomy" id="1481888"/>
    <lineage>
        <taxon>Eukaryota</taxon>
        <taxon>Sar</taxon>
        <taxon>Alveolata</taxon>
        <taxon>Ciliophora</taxon>
        <taxon>Postciliodesmatophora</taxon>
        <taxon>Heterotrichea</taxon>
        <taxon>Heterotrichida</taxon>
        <taxon>Blepharismidae</taxon>
        <taxon>Blepharisma</taxon>
    </lineage>
</organism>
<dbReference type="Proteomes" id="UP001162131">
    <property type="component" value="Unassembled WGS sequence"/>
</dbReference>
<comment type="caution">
    <text evidence="2">The sequence shown here is derived from an EMBL/GenBank/DDBJ whole genome shotgun (WGS) entry which is preliminary data.</text>
</comment>
<sequence>MTIDSGSIRTLHALKLTTWVALFVGSILFGCACSGWIPSYTASVVPIAIALILFPIIVNVAVNSLDMYVKRISKQILLSCAYNLSLSWLIFAFLGCLLLDEAIDIPWVFVFAPAWYGFAIIFLFTVYMAPGMIQKKYYRALLLIFAYWVALLVFSILWICNIEYDNPNNFLYAWIPVAAVLVLHFVTYMKERIQYRKTHPNEGFHTTEFFYAILSLLQLTVMLTLQMEVLTWVPSFVLTAPLVKAMVIWLYLEEKSYWGWGQSGNKGKEYK</sequence>
<feature type="transmembrane region" description="Helical" evidence="1">
    <location>
        <begin position="171"/>
        <end position="189"/>
    </location>
</feature>
<feature type="transmembrane region" description="Helical" evidence="1">
    <location>
        <begin position="16"/>
        <end position="37"/>
    </location>
</feature>
<evidence type="ECO:0000313" key="3">
    <source>
        <dbReference type="Proteomes" id="UP001162131"/>
    </source>
</evidence>
<keyword evidence="1" id="KW-0812">Transmembrane</keyword>
<feature type="transmembrane region" description="Helical" evidence="1">
    <location>
        <begin position="209"/>
        <end position="226"/>
    </location>
</feature>
<accession>A0AAU9KDS2</accession>
<feature type="transmembrane region" description="Helical" evidence="1">
    <location>
        <begin position="105"/>
        <end position="128"/>
    </location>
</feature>
<keyword evidence="1" id="KW-0472">Membrane</keyword>
<evidence type="ECO:0000313" key="2">
    <source>
        <dbReference type="EMBL" id="CAG9333766.1"/>
    </source>
</evidence>